<keyword evidence="6" id="KW-0808">Transferase</keyword>
<evidence type="ECO:0000313" key="7">
    <source>
        <dbReference type="Proteomes" id="UP001073053"/>
    </source>
</evidence>
<dbReference type="GO" id="GO:0032259">
    <property type="term" value="P:methylation"/>
    <property type="evidence" value="ECO:0007669"/>
    <property type="project" value="UniProtKB-KW"/>
</dbReference>
<dbReference type="AlphaFoldDB" id="A0A9Q4HTY9"/>
<keyword evidence="6" id="KW-0489">Methyltransferase</keyword>
<protein>
    <submittedName>
        <fullName evidence="6">Isoprenylcysteine carboxyl methyltransferase family protein</fullName>
    </submittedName>
</protein>
<keyword evidence="4 5" id="KW-0472">Membrane</keyword>
<feature type="transmembrane region" description="Helical" evidence="5">
    <location>
        <begin position="39"/>
        <end position="61"/>
    </location>
</feature>
<reference evidence="6" key="1">
    <citation type="submission" date="2022-02" db="EMBL/GenBank/DDBJ databases">
        <title>Crop Bioprotection Bacillus Genome Sequencing.</title>
        <authorList>
            <person name="Dunlap C."/>
        </authorList>
    </citation>
    <scope>NUCLEOTIDE SEQUENCE</scope>
    <source>
        <strain evidence="6">EC49O2N-C10</strain>
    </source>
</reference>
<name>A0A9Q4HTY9_9BACI</name>
<dbReference type="RefSeq" id="WP_101864414.1">
    <property type="nucleotide sequence ID" value="NZ_CP070976.1"/>
</dbReference>
<dbReference type="InterPro" id="IPR052527">
    <property type="entry name" value="Metal_cation-efflux_comp"/>
</dbReference>
<dbReference type="Pfam" id="PF04140">
    <property type="entry name" value="ICMT"/>
    <property type="match status" value="1"/>
</dbReference>
<comment type="subcellular location">
    <subcellularLocation>
        <location evidence="1">Membrane</location>
        <topology evidence="1">Multi-pass membrane protein</topology>
    </subcellularLocation>
</comment>
<organism evidence="6 7">
    <name type="scientific">Bacillus halotolerans</name>
    <dbReference type="NCBI Taxonomy" id="260554"/>
    <lineage>
        <taxon>Bacteria</taxon>
        <taxon>Bacillati</taxon>
        <taxon>Bacillota</taxon>
        <taxon>Bacilli</taxon>
        <taxon>Bacillales</taxon>
        <taxon>Bacillaceae</taxon>
        <taxon>Bacillus</taxon>
    </lineage>
</organism>
<sequence length="168" mass="19282">MFWMLITVLTAQRAAEMAVARRNEQKVKKQGAIEFGEGHYPYIITMHILFFLSLIAEVLLLHKQPSNWWSGIAAAILAVQAIRYWALCSLGAYWNTKILVVPGVELVKKGPYKWLKHPNYTVVVLEIILIPLLYQAYFTMCLFSLLNAVILSVRIRAEEQALREYTAK</sequence>
<dbReference type="GO" id="GO:0004671">
    <property type="term" value="F:protein C-terminal S-isoprenylcysteine carboxyl O-methyltransferase activity"/>
    <property type="evidence" value="ECO:0007669"/>
    <property type="project" value="InterPro"/>
</dbReference>
<feature type="transmembrane region" description="Helical" evidence="5">
    <location>
        <begin position="68"/>
        <end position="86"/>
    </location>
</feature>
<dbReference type="GO" id="GO:0016020">
    <property type="term" value="C:membrane"/>
    <property type="evidence" value="ECO:0007669"/>
    <property type="project" value="UniProtKB-SubCell"/>
</dbReference>
<evidence type="ECO:0000256" key="3">
    <source>
        <dbReference type="ARBA" id="ARBA00022989"/>
    </source>
</evidence>
<dbReference type="PANTHER" id="PTHR43847:SF1">
    <property type="entry name" value="BLL3993 PROTEIN"/>
    <property type="match status" value="1"/>
</dbReference>
<dbReference type="PANTHER" id="PTHR43847">
    <property type="entry name" value="BLL3993 PROTEIN"/>
    <property type="match status" value="1"/>
</dbReference>
<comment type="caution">
    <text evidence="6">The sequence shown here is derived from an EMBL/GenBank/DDBJ whole genome shotgun (WGS) entry which is preliminary data.</text>
</comment>
<evidence type="ECO:0000313" key="6">
    <source>
        <dbReference type="EMBL" id="MCY9184224.1"/>
    </source>
</evidence>
<dbReference type="Proteomes" id="UP001073053">
    <property type="component" value="Unassembled WGS sequence"/>
</dbReference>
<feature type="transmembrane region" description="Helical" evidence="5">
    <location>
        <begin position="120"/>
        <end position="153"/>
    </location>
</feature>
<evidence type="ECO:0000256" key="1">
    <source>
        <dbReference type="ARBA" id="ARBA00004141"/>
    </source>
</evidence>
<accession>A0A9Q4HTY9</accession>
<keyword evidence="3 5" id="KW-1133">Transmembrane helix</keyword>
<evidence type="ECO:0000256" key="4">
    <source>
        <dbReference type="ARBA" id="ARBA00023136"/>
    </source>
</evidence>
<dbReference type="InterPro" id="IPR007269">
    <property type="entry name" value="ICMT_MeTrfase"/>
</dbReference>
<keyword evidence="2 5" id="KW-0812">Transmembrane</keyword>
<proteinExistence type="predicted"/>
<dbReference type="Gene3D" id="1.20.120.1630">
    <property type="match status" value="1"/>
</dbReference>
<evidence type="ECO:0000256" key="2">
    <source>
        <dbReference type="ARBA" id="ARBA00022692"/>
    </source>
</evidence>
<dbReference type="EMBL" id="JALAWA010000003">
    <property type="protein sequence ID" value="MCY9184224.1"/>
    <property type="molecule type" value="Genomic_DNA"/>
</dbReference>
<gene>
    <name evidence="6" type="ORF">MOF03_06080</name>
</gene>
<evidence type="ECO:0000256" key="5">
    <source>
        <dbReference type="SAM" id="Phobius"/>
    </source>
</evidence>